<dbReference type="GO" id="GO:0051301">
    <property type="term" value="P:cell division"/>
    <property type="evidence" value="ECO:0007669"/>
    <property type="project" value="UniProtKB-KW"/>
</dbReference>
<protein>
    <submittedName>
        <fullName evidence="7">Uncharacterized protein</fullName>
    </submittedName>
</protein>
<dbReference type="InterPro" id="IPR039776">
    <property type="entry name" value="Pds5"/>
</dbReference>
<dbReference type="InterPro" id="IPR016024">
    <property type="entry name" value="ARM-type_fold"/>
</dbReference>
<evidence type="ECO:0000313" key="7">
    <source>
        <dbReference type="EMBL" id="KIP11888.1"/>
    </source>
</evidence>
<dbReference type="InterPro" id="IPR011989">
    <property type="entry name" value="ARM-like"/>
</dbReference>
<keyword evidence="5" id="KW-0131">Cell cycle</keyword>
<dbReference type="PANTHER" id="PTHR12663">
    <property type="entry name" value="ANDROGEN INDUCED INHIBITOR OF PROLIFERATION AS3 / PDS5-RELATED"/>
    <property type="match status" value="1"/>
</dbReference>
<evidence type="ECO:0000256" key="2">
    <source>
        <dbReference type="ARBA" id="ARBA00022618"/>
    </source>
</evidence>
<dbReference type="Pfam" id="PF20168">
    <property type="entry name" value="PDS5"/>
    <property type="match status" value="1"/>
</dbReference>
<keyword evidence="2" id="KW-0132">Cell division</keyword>
<evidence type="ECO:0000256" key="3">
    <source>
        <dbReference type="ARBA" id="ARBA00022776"/>
    </source>
</evidence>
<dbReference type="PANTHER" id="PTHR12663:SF0">
    <property type="entry name" value="PRECOCIOUS DISSOCIATION OF SISTERS 5, ISOFORM A"/>
    <property type="match status" value="1"/>
</dbReference>
<dbReference type="GO" id="GO:0006281">
    <property type="term" value="P:DNA repair"/>
    <property type="evidence" value="ECO:0007669"/>
    <property type="project" value="TreeGrafter"/>
</dbReference>
<reference evidence="7 8" key="1">
    <citation type="journal article" date="2014" name="PLoS Genet.">
        <title>Analysis of the Phlebiopsis gigantea genome, transcriptome and secretome provides insight into its pioneer colonization strategies of wood.</title>
        <authorList>
            <person name="Hori C."/>
            <person name="Ishida T."/>
            <person name="Igarashi K."/>
            <person name="Samejima M."/>
            <person name="Suzuki H."/>
            <person name="Master E."/>
            <person name="Ferreira P."/>
            <person name="Ruiz-Duenas F.J."/>
            <person name="Held B."/>
            <person name="Canessa P."/>
            <person name="Larrondo L.F."/>
            <person name="Schmoll M."/>
            <person name="Druzhinina I.S."/>
            <person name="Kubicek C.P."/>
            <person name="Gaskell J.A."/>
            <person name="Kersten P."/>
            <person name="St John F."/>
            <person name="Glasner J."/>
            <person name="Sabat G."/>
            <person name="Splinter BonDurant S."/>
            <person name="Syed K."/>
            <person name="Yadav J."/>
            <person name="Mgbeahuruike A.C."/>
            <person name="Kovalchuk A."/>
            <person name="Asiegbu F.O."/>
            <person name="Lackner G."/>
            <person name="Hoffmeister D."/>
            <person name="Rencoret J."/>
            <person name="Gutierrez A."/>
            <person name="Sun H."/>
            <person name="Lindquist E."/>
            <person name="Barry K."/>
            <person name="Riley R."/>
            <person name="Grigoriev I.V."/>
            <person name="Henrissat B."/>
            <person name="Kues U."/>
            <person name="Berka R.M."/>
            <person name="Martinez A.T."/>
            <person name="Covert S.F."/>
            <person name="Blanchette R.A."/>
            <person name="Cullen D."/>
        </authorList>
    </citation>
    <scope>NUCLEOTIDE SEQUENCE [LARGE SCALE GENOMIC DNA]</scope>
    <source>
        <strain evidence="7 8">11061_1 CR5-6</strain>
    </source>
</reference>
<dbReference type="EMBL" id="KN840443">
    <property type="protein sequence ID" value="KIP11888.1"/>
    <property type="molecule type" value="Genomic_DNA"/>
</dbReference>
<feature type="compositionally biased region" description="Acidic residues" evidence="6">
    <location>
        <begin position="1086"/>
        <end position="1107"/>
    </location>
</feature>
<comment type="subcellular location">
    <subcellularLocation>
        <location evidence="1">Nucleus</location>
    </subcellularLocation>
</comment>
<dbReference type="GO" id="GO:0000785">
    <property type="term" value="C:chromatin"/>
    <property type="evidence" value="ECO:0007669"/>
    <property type="project" value="TreeGrafter"/>
</dbReference>
<dbReference type="AlphaFoldDB" id="A0A0C3PVI7"/>
<dbReference type="SUPFAM" id="SSF48371">
    <property type="entry name" value="ARM repeat"/>
    <property type="match status" value="2"/>
</dbReference>
<proteinExistence type="predicted"/>
<evidence type="ECO:0000256" key="4">
    <source>
        <dbReference type="ARBA" id="ARBA00023242"/>
    </source>
</evidence>
<evidence type="ECO:0000313" key="8">
    <source>
        <dbReference type="Proteomes" id="UP000053257"/>
    </source>
</evidence>
<keyword evidence="4" id="KW-0539">Nucleus</keyword>
<accession>A0A0C3PVI7</accession>
<feature type="compositionally biased region" description="Basic residues" evidence="6">
    <location>
        <begin position="1058"/>
        <end position="1082"/>
    </location>
</feature>
<dbReference type="HOGENOM" id="CLU_002562_1_0_1"/>
<evidence type="ECO:0000256" key="1">
    <source>
        <dbReference type="ARBA" id="ARBA00004123"/>
    </source>
</evidence>
<feature type="region of interest" description="Disordered" evidence="6">
    <location>
        <begin position="1041"/>
        <end position="1164"/>
    </location>
</feature>
<feature type="compositionally biased region" description="Basic residues" evidence="6">
    <location>
        <begin position="1135"/>
        <end position="1157"/>
    </location>
</feature>
<organism evidence="7 8">
    <name type="scientific">Phlebiopsis gigantea (strain 11061_1 CR5-6)</name>
    <name type="common">White-rot fungus</name>
    <name type="synonym">Peniophora gigantea</name>
    <dbReference type="NCBI Taxonomy" id="745531"/>
    <lineage>
        <taxon>Eukaryota</taxon>
        <taxon>Fungi</taxon>
        <taxon>Dikarya</taxon>
        <taxon>Basidiomycota</taxon>
        <taxon>Agaricomycotina</taxon>
        <taxon>Agaricomycetes</taxon>
        <taxon>Polyporales</taxon>
        <taxon>Phanerochaetaceae</taxon>
        <taxon>Phlebiopsis</taxon>
    </lineage>
</organism>
<dbReference type="Proteomes" id="UP000053257">
    <property type="component" value="Unassembled WGS sequence"/>
</dbReference>
<gene>
    <name evidence="7" type="ORF">PHLGIDRAFT_27695</name>
</gene>
<dbReference type="Gene3D" id="1.25.10.10">
    <property type="entry name" value="Leucine-rich Repeat Variant"/>
    <property type="match status" value="1"/>
</dbReference>
<feature type="compositionally biased region" description="Basic and acidic residues" evidence="6">
    <location>
        <begin position="1041"/>
        <end position="1057"/>
    </location>
</feature>
<dbReference type="STRING" id="745531.A0A0C3PVI7"/>
<name>A0A0C3PVI7_PHLG1</name>
<dbReference type="GO" id="GO:0005634">
    <property type="term" value="C:nucleus"/>
    <property type="evidence" value="ECO:0007669"/>
    <property type="project" value="UniProtKB-SubCell"/>
</dbReference>
<dbReference type="OrthoDB" id="200660at2759"/>
<keyword evidence="8" id="KW-1185">Reference proteome</keyword>
<keyword evidence="3" id="KW-0498">Mitosis</keyword>
<sequence>MVAQTRTAGQPSPRKLKFHEKLTTKNLTTDGLQKRMKSLQTELAAMDQDVVDTASLNTVRKDLMNTSILLHKDRGVKAYAACCLADLLRLYAPDAPYTREELRDIFQFFFRQLTTGLKGPDSPYYNEYYHLLESLSTVKSVVLVCDLPNSDELMVEIFRACFGMVRCNLAKKVELFMADILMALVDECQSLPQDVLETIMAQFMDKNIGMDQPAYRLAVQVCNATADKLQRHVCQYFTDIIIEHSRNEEYEEMQTAHDLIKRLNSSCQSLLHNVVPQLEEELRVQDNHIRIMATQTLGEMFADKGGVDLAKKYPTTWAAWLSRQNDQAVAVRQCFVETAKGVLVHMTIPEQREQVGEALQSKLFDPEEKIRAAVCRLYFQLDYETALHHVSIPQLKGVANRGIDRRPSVQVEAMKAIGRLYSLAYPEIENNDPAAISHFSWIPQAVLHMAATSQEIKALAEQTMSEYVFPLPAASTSSGKVSDVDEVAWTDRFLTTLKFMDTTAVNTLLGLSGLKTVRPSMYERYLESCAANNGGIIDEKEDEIVARLNSDIKRLATSFPDPQKVSEDLKSFAKLNEGRLYKLLRTSMDLQTDLKSLVKSTSEFLRRLEQSQASLVPTMTIFLRRATLHIVNQSSIPTLIKRLQKGTEGDETTDIARIAKTWLAFVSKHQPPLYKHHVGELSKAIANEANPVLVEISLQAFAVVAKWDEKLAPNDKRTLERLRRFVMDSNHRHAKFAARVLACTTGRDELCAAVIEDITEALSDAEPDLLAAHITVLAQLAGRASDTFEQQSDVITAYLLKHVLMAESSNPDDMETDEEWVENDDMMPQLRAKVMALKVFRNRCLAQAPSENALDIARPVLKMLLTLLQYGGSLTETTRARMRLQAATSLLRLATVRKFADAAADNFILLAITIQDPCYQVRMTFVNKLLGLLTSRRLPNGYNVIPFLSCHDPETDVIALNKAYITHSARSMPKHMRLEVFEMLFLRILHLLAHHPDFATTEEGLPDIAKYIEFYLDLVCTPENIALLYHLASKLKTVRDAEGHTYSEDKPKGERRAPAKRKAPAPKANGHAKKRRTKGRRRKAEESDDDDDDDDSEGSDEDEEDEEGGRNSTPLSEPESDDEEANGEREEKLGRGARTRAKARIKQQSKRSNKTKARAGSSDN</sequence>
<evidence type="ECO:0000256" key="5">
    <source>
        <dbReference type="ARBA" id="ARBA00023306"/>
    </source>
</evidence>
<evidence type="ECO:0000256" key="6">
    <source>
        <dbReference type="SAM" id="MobiDB-lite"/>
    </source>
</evidence>
<dbReference type="GO" id="GO:0007064">
    <property type="term" value="P:mitotic sister chromatid cohesion"/>
    <property type="evidence" value="ECO:0007669"/>
    <property type="project" value="InterPro"/>
</dbReference>
<dbReference type="CDD" id="cd19953">
    <property type="entry name" value="PDS5"/>
    <property type="match status" value="1"/>
</dbReference>